<accession>A0A5N7DF58</accession>
<keyword evidence="2" id="KW-1185">Reference proteome</keyword>
<dbReference type="Proteomes" id="UP000325579">
    <property type="component" value="Unassembled WGS sequence"/>
</dbReference>
<dbReference type="GeneID" id="43666461"/>
<name>A0A5N7DF58_9EURO</name>
<dbReference type="EMBL" id="ML736764">
    <property type="protein sequence ID" value="KAE8404894.1"/>
    <property type="molecule type" value="Genomic_DNA"/>
</dbReference>
<evidence type="ECO:0000313" key="2">
    <source>
        <dbReference type="Proteomes" id="UP000325579"/>
    </source>
</evidence>
<dbReference type="RefSeq" id="XP_031942213.1">
    <property type="nucleotide sequence ID" value="XM_032081770.1"/>
</dbReference>
<dbReference type="AlphaFoldDB" id="A0A5N7DF58"/>
<reference evidence="1 2" key="1">
    <citation type="submission" date="2019-04" db="EMBL/GenBank/DDBJ databases">
        <authorList>
            <consortium name="DOE Joint Genome Institute"/>
            <person name="Mondo S."/>
            <person name="Kjaerbolling I."/>
            <person name="Vesth T."/>
            <person name="Frisvad J.C."/>
            <person name="Nybo J.L."/>
            <person name="Theobald S."/>
            <person name="Kildgaard S."/>
            <person name="Isbrandt T."/>
            <person name="Kuo A."/>
            <person name="Sato A."/>
            <person name="Lyhne E.K."/>
            <person name="Kogle M.E."/>
            <person name="Wiebenga A."/>
            <person name="Kun R.S."/>
            <person name="Lubbers R.J."/>
            <person name="Makela M.R."/>
            <person name="Barry K."/>
            <person name="Chovatia M."/>
            <person name="Clum A."/>
            <person name="Daum C."/>
            <person name="Haridas S."/>
            <person name="He G."/>
            <person name="LaButti K."/>
            <person name="Lipzen A."/>
            <person name="Riley R."/>
            <person name="Salamov A."/>
            <person name="Simmons B.A."/>
            <person name="Magnuson J.K."/>
            <person name="Henrissat B."/>
            <person name="Mortensen U.H."/>
            <person name="Larsen T.O."/>
            <person name="Devries R.P."/>
            <person name="Grigoriev I.V."/>
            <person name="Machida M."/>
            <person name="Baker S.E."/>
            <person name="Andersen M.R."/>
            <person name="Cantor M.N."/>
            <person name="Hua S.X."/>
        </authorList>
    </citation>
    <scope>NUCLEOTIDE SEQUENCE [LARGE SCALE GENOMIC DNA]</scope>
    <source>
        <strain evidence="1 2">CBS 119388</strain>
    </source>
</reference>
<protein>
    <submittedName>
        <fullName evidence="1">Uncharacterized protein</fullName>
    </submittedName>
</protein>
<sequence length="117" mass="13372">MIARLRPSIVPLIFESGTCDANWTPRSWPERILVISLALAPIHLSDPALFYPKLRIDSCRNVDCPLGNRNPVLGFKSITRSALLSRRAIRCRRRDECAESKLFLVRIPTPQAKWTFL</sequence>
<evidence type="ECO:0000313" key="1">
    <source>
        <dbReference type="EMBL" id="KAE8404894.1"/>
    </source>
</evidence>
<proteinExistence type="predicted"/>
<gene>
    <name evidence="1" type="ORF">BDV37DRAFT_246521</name>
</gene>
<organism evidence="1 2">
    <name type="scientific">Aspergillus pseudonomiae</name>
    <dbReference type="NCBI Taxonomy" id="1506151"/>
    <lineage>
        <taxon>Eukaryota</taxon>
        <taxon>Fungi</taxon>
        <taxon>Dikarya</taxon>
        <taxon>Ascomycota</taxon>
        <taxon>Pezizomycotina</taxon>
        <taxon>Eurotiomycetes</taxon>
        <taxon>Eurotiomycetidae</taxon>
        <taxon>Eurotiales</taxon>
        <taxon>Aspergillaceae</taxon>
        <taxon>Aspergillus</taxon>
        <taxon>Aspergillus subgen. Circumdati</taxon>
    </lineage>
</organism>